<gene>
    <name evidence="2" type="ORF">PC9H_001253</name>
</gene>
<reference evidence="2" key="1">
    <citation type="submission" date="2019-07" db="EMBL/GenBank/DDBJ databases">
        <authorList>
            <person name="Palmer J.M."/>
        </authorList>
    </citation>
    <scope>NUCLEOTIDE SEQUENCE</scope>
    <source>
        <strain evidence="2">PC9</strain>
    </source>
</reference>
<evidence type="ECO:0000313" key="2">
    <source>
        <dbReference type="EMBL" id="KAF7440904.1"/>
    </source>
</evidence>
<protein>
    <recommendedName>
        <fullName evidence="1">DRBM domain-containing protein</fullName>
    </recommendedName>
</protein>
<feature type="domain" description="DRBM" evidence="1">
    <location>
        <begin position="7"/>
        <end position="70"/>
    </location>
</feature>
<comment type="caution">
    <text evidence="2">The sequence shown here is derived from an EMBL/GenBank/DDBJ whole genome shotgun (WGS) entry which is preliminary data.</text>
</comment>
<name>A0A8H7A511_PLEOS</name>
<dbReference type="Proteomes" id="UP000623687">
    <property type="component" value="Unassembled WGS sequence"/>
</dbReference>
<dbReference type="SUPFAM" id="SSF54768">
    <property type="entry name" value="dsRNA-binding domain-like"/>
    <property type="match status" value="1"/>
</dbReference>
<dbReference type="InterPro" id="IPR014720">
    <property type="entry name" value="dsRBD_dom"/>
</dbReference>
<dbReference type="RefSeq" id="XP_036636748.1">
    <property type="nucleotide sequence ID" value="XM_036770903.1"/>
</dbReference>
<organism evidence="2 3">
    <name type="scientific">Pleurotus ostreatus</name>
    <name type="common">Oyster mushroom</name>
    <name type="synonym">White-rot fungus</name>
    <dbReference type="NCBI Taxonomy" id="5322"/>
    <lineage>
        <taxon>Eukaryota</taxon>
        <taxon>Fungi</taxon>
        <taxon>Dikarya</taxon>
        <taxon>Basidiomycota</taxon>
        <taxon>Agaricomycotina</taxon>
        <taxon>Agaricomycetes</taxon>
        <taxon>Agaricomycetidae</taxon>
        <taxon>Agaricales</taxon>
        <taxon>Pleurotineae</taxon>
        <taxon>Pleurotaceae</taxon>
        <taxon>Pleurotus</taxon>
    </lineage>
</organism>
<dbReference type="OrthoDB" id="112668at2759"/>
<evidence type="ECO:0000313" key="3">
    <source>
        <dbReference type="Proteomes" id="UP000623687"/>
    </source>
</evidence>
<dbReference type="Gene3D" id="3.30.160.20">
    <property type="match status" value="1"/>
</dbReference>
<dbReference type="EMBL" id="JACETU010000001">
    <property type="protein sequence ID" value="KAF7440904.1"/>
    <property type="molecule type" value="Genomic_DNA"/>
</dbReference>
<dbReference type="Pfam" id="PF00035">
    <property type="entry name" value="dsrm"/>
    <property type="match status" value="1"/>
</dbReference>
<accession>A0A8H7A511</accession>
<evidence type="ECO:0000259" key="1">
    <source>
        <dbReference type="Pfam" id="PF00035"/>
    </source>
</evidence>
<dbReference type="GeneID" id="59371094"/>
<dbReference type="AlphaFoldDB" id="A0A8H7A511"/>
<proteinExistence type="predicted"/>
<sequence>MPDNSNKRAIHNYFQAKKQTITYQTEATGPQHEPTWKSMPYVNGVALLDQAVTGKRLKDAEEEAAKQLCIKYGIPVV</sequence>
<dbReference type="VEuPathDB" id="FungiDB:PC9H_001253"/>
<keyword evidence="3" id="KW-1185">Reference proteome</keyword>